<sequence>MHGGCGIRDTQPFPHHPRASAVPSLAGTASLQRSRPPRCIDVGDDIEQWREVGNDGGTISTPAPFPRQLWTVDYGGKSVATLRLVDISPQLLHLWQSSPIEFWFYDAPTISDFELHGFTRLWMVTVPRTHAVSDDPILGVQTHGVGGHRWGIADQPLSTRGHGRRLLLPCVPGPSRGIHHMYAAPRVWDGPRATDWGYLRGGLTWLRHLHTALSPYDARCSAYATRKPTVIVGYNRESEDGIRCRALGCSNPGIAQRLHNGRRQRAEG</sequence>
<proteinExistence type="predicted"/>
<keyword evidence="3" id="KW-1185">Reference proteome</keyword>
<feature type="region of interest" description="Disordered" evidence="1">
    <location>
        <begin position="1"/>
        <end position="37"/>
    </location>
</feature>
<evidence type="ECO:0000313" key="3">
    <source>
        <dbReference type="Proteomes" id="UP001172155"/>
    </source>
</evidence>
<gene>
    <name evidence="2" type="ORF">B0T18DRAFT_122515</name>
</gene>
<protein>
    <submittedName>
        <fullName evidence="2">Uncharacterized protein</fullName>
    </submittedName>
</protein>
<accession>A0AA40F397</accession>
<dbReference type="Proteomes" id="UP001172155">
    <property type="component" value="Unassembled WGS sequence"/>
</dbReference>
<dbReference type="EMBL" id="JAUKUD010000003">
    <property type="protein sequence ID" value="KAK0750142.1"/>
    <property type="molecule type" value="Genomic_DNA"/>
</dbReference>
<organism evidence="2 3">
    <name type="scientific">Schizothecium vesticola</name>
    <dbReference type="NCBI Taxonomy" id="314040"/>
    <lineage>
        <taxon>Eukaryota</taxon>
        <taxon>Fungi</taxon>
        <taxon>Dikarya</taxon>
        <taxon>Ascomycota</taxon>
        <taxon>Pezizomycotina</taxon>
        <taxon>Sordariomycetes</taxon>
        <taxon>Sordariomycetidae</taxon>
        <taxon>Sordariales</taxon>
        <taxon>Schizotheciaceae</taxon>
        <taxon>Schizothecium</taxon>
    </lineage>
</organism>
<evidence type="ECO:0000256" key="1">
    <source>
        <dbReference type="SAM" id="MobiDB-lite"/>
    </source>
</evidence>
<evidence type="ECO:0000313" key="2">
    <source>
        <dbReference type="EMBL" id="KAK0750142.1"/>
    </source>
</evidence>
<reference evidence="2" key="1">
    <citation type="submission" date="2023-06" db="EMBL/GenBank/DDBJ databases">
        <title>Genome-scale phylogeny and comparative genomics of the fungal order Sordariales.</title>
        <authorList>
            <consortium name="Lawrence Berkeley National Laboratory"/>
            <person name="Hensen N."/>
            <person name="Bonometti L."/>
            <person name="Westerberg I."/>
            <person name="Brannstrom I.O."/>
            <person name="Guillou S."/>
            <person name="Cros-Aarteil S."/>
            <person name="Calhoun S."/>
            <person name="Haridas S."/>
            <person name="Kuo A."/>
            <person name="Mondo S."/>
            <person name="Pangilinan J."/>
            <person name="Riley R."/>
            <person name="LaButti K."/>
            <person name="Andreopoulos B."/>
            <person name="Lipzen A."/>
            <person name="Chen C."/>
            <person name="Yanf M."/>
            <person name="Daum C."/>
            <person name="Ng V."/>
            <person name="Clum A."/>
            <person name="Steindorff A."/>
            <person name="Ohm R."/>
            <person name="Martin F."/>
            <person name="Silar P."/>
            <person name="Natvig D."/>
            <person name="Lalanne C."/>
            <person name="Gautier V."/>
            <person name="Ament-velasquez S.L."/>
            <person name="Kruys A."/>
            <person name="Hutchinson M.I."/>
            <person name="Powell A.J."/>
            <person name="Barry K."/>
            <person name="Miller A.N."/>
            <person name="Grigoriev I.V."/>
            <person name="Debuchy R."/>
            <person name="Gladieux P."/>
            <person name="Thoren M.H."/>
            <person name="Johannesson H."/>
        </authorList>
    </citation>
    <scope>NUCLEOTIDE SEQUENCE</scope>
    <source>
        <strain evidence="2">SMH3187-1</strain>
    </source>
</reference>
<dbReference type="AlphaFoldDB" id="A0AA40F397"/>
<comment type="caution">
    <text evidence="2">The sequence shown here is derived from an EMBL/GenBank/DDBJ whole genome shotgun (WGS) entry which is preliminary data.</text>
</comment>
<name>A0AA40F397_9PEZI</name>